<feature type="region of interest" description="Disordered" evidence="1">
    <location>
        <begin position="276"/>
        <end position="323"/>
    </location>
</feature>
<evidence type="ECO:0000256" key="1">
    <source>
        <dbReference type="SAM" id="MobiDB-lite"/>
    </source>
</evidence>
<proteinExistence type="predicted"/>
<protein>
    <submittedName>
        <fullName evidence="3">Uncharacterized protein</fullName>
    </submittedName>
</protein>
<name>A0ABN2X0E7_9MICO</name>
<dbReference type="EMBL" id="BAAAPZ010000015">
    <property type="protein sequence ID" value="GAA2102573.1"/>
    <property type="molecule type" value="Genomic_DNA"/>
</dbReference>
<organism evidence="3 4">
    <name type="scientific">Brevibacterium salitolerans</name>
    <dbReference type="NCBI Taxonomy" id="1403566"/>
    <lineage>
        <taxon>Bacteria</taxon>
        <taxon>Bacillati</taxon>
        <taxon>Actinomycetota</taxon>
        <taxon>Actinomycetes</taxon>
        <taxon>Micrococcales</taxon>
        <taxon>Brevibacteriaceae</taxon>
        <taxon>Brevibacterium</taxon>
    </lineage>
</organism>
<keyword evidence="2" id="KW-1133">Transmembrane helix</keyword>
<gene>
    <name evidence="3" type="ORF">GCM10009823_26040</name>
</gene>
<feature type="compositionally biased region" description="Gly residues" evidence="1">
    <location>
        <begin position="299"/>
        <end position="311"/>
    </location>
</feature>
<evidence type="ECO:0000256" key="2">
    <source>
        <dbReference type="SAM" id="Phobius"/>
    </source>
</evidence>
<sequence>MVGRCGVSEPTRAYPVPGPPAEAAPARRSRLRGLWISALVVVLVVALLVTASFLTVRGRIDQLTSALGEAASSAEDLFDDLIADPEAAQGSLDSVRTALDEAREEMSAFPMPVLEFIPGVRKNADAGARALGIADGLVDEVVPTLIDAAMLVDFSTGTLRNPGDLSGGWGQSADSAAGVIRDGADALDGLCSAADDLEAIDTEPLMDEVAGSITRFTEAVRGACEQASEYETALDALHLGGQLTDELGRWGRELGDRLRGLGSSLGEGLGDLGSGLGDLGSGLASRPSGDGGPDDDGDGGSSLGPDAGGLGDDLSDLYRTMRR</sequence>
<feature type="transmembrane region" description="Helical" evidence="2">
    <location>
        <begin position="34"/>
        <end position="54"/>
    </location>
</feature>
<evidence type="ECO:0000313" key="4">
    <source>
        <dbReference type="Proteomes" id="UP001500984"/>
    </source>
</evidence>
<keyword evidence="4" id="KW-1185">Reference proteome</keyword>
<evidence type="ECO:0000313" key="3">
    <source>
        <dbReference type="EMBL" id="GAA2102573.1"/>
    </source>
</evidence>
<keyword evidence="2" id="KW-0472">Membrane</keyword>
<keyword evidence="2" id="KW-0812">Transmembrane</keyword>
<accession>A0ABN2X0E7</accession>
<reference evidence="3 4" key="1">
    <citation type="journal article" date="2019" name="Int. J. Syst. Evol. Microbiol.">
        <title>The Global Catalogue of Microorganisms (GCM) 10K type strain sequencing project: providing services to taxonomists for standard genome sequencing and annotation.</title>
        <authorList>
            <consortium name="The Broad Institute Genomics Platform"/>
            <consortium name="The Broad Institute Genome Sequencing Center for Infectious Disease"/>
            <person name="Wu L."/>
            <person name="Ma J."/>
        </authorList>
    </citation>
    <scope>NUCLEOTIDE SEQUENCE [LARGE SCALE GENOMIC DNA]</scope>
    <source>
        <strain evidence="3 4">JCM 15900</strain>
    </source>
</reference>
<comment type="caution">
    <text evidence="3">The sequence shown here is derived from an EMBL/GenBank/DDBJ whole genome shotgun (WGS) entry which is preliminary data.</text>
</comment>
<dbReference type="Proteomes" id="UP001500984">
    <property type="component" value="Unassembled WGS sequence"/>
</dbReference>